<dbReference type="GeneID" id="39580270"/>
<evidence type="ECO:0000313" key="1">
    <source>
        <dbReference type="EMBL" id="ROT43197.1"/>
    </source>
</evidence>
<proteinExistence type="predicted"/>
<name>A0A3N2Q924_SODAK</name>
<gene>
    <name evidence="1" type="ORF">SODALDRAFT_33273</name>
</gene>
<reference evidence="1 2" key="1">
    <citation type="journal article" date="2018" name="Mol. Ecol.">
        <title>The obligate alkalophilic soda-lake fungus Sodiomyces alkalinus has shifted to a protein diet.</title>
        <authorList>
            <person name="Grum-Grzhimaylo A.A."/>
            <person name="Falkoski D.L."/>
            <person name="van den Heuvel J."/>
            <person name="Valero-Jimenez C.A."/>
            <person name="Min B."/>
            <person name="Choi I.G."/>
            <person name="Lipzen A."/>
            <person name="Daum C.G."/>
            <person name="Aanen D.K."/>
            <person name="Tsang A."/>
            <person name="Henrissat B."/>
            <person name="Bilanenko E.N."/>
            <person name="de Vries R.P."/>
            <person name="van Kan J.A.L."/>
            <person name="Grigoriev I.V."/>
            <person name="Debets A.J.M."/>
        </authorList>
    </citation>
    <scope>NUCLEOTIDE SEQUENCE [LARGE SCALE GENOMIC DNA]</scope>
    <source>
        <strain evidence="1 2">F11</strain>
    </source>
</reference>
<sequence length="267" mass="29505">MPWTTTQRRKAKGEIAKGSRTECYSGKEVRPRVPPKYSSLFVHFIIISFSPAALQSSVCCRASFPSFLFLSPSYISATTALTPLAIVSTSVSFFNMVPPAVSIIIPPSESVRHAPWRILPFHVRHHTSADSLLLNHPVFPRAPPGGILPFSPIWKVVALAYYGSFADRYTQLIHPSIYPATPDPATLQSWNCGTAPVILPQGSFWYRSDRSGHHFEHLSLLLSSLAPPFSSLDPLSGSLYPSTAELITLDLVRFLFPNRTRLCLALS</sequence>
<keyword evidence="2" id="KW-1185">Reference proteome</keyword>
<evidence type="ECO:0000313" key="2">
    <source>
        <dbReference type="Proteomes" id="UP000272025"/>
    </source>
</evidence>
<accession>A0A3N2Q924</accession>
<dbReference type="Proteomes" id="UP000272025">
    <property type="component" value="Unassembled WGS sequence"/>
</dbReference>
<dbReference type="AlphaFoldDB" id="A0A3N2Q924"/>
<organism evidence="1 2">
    <name type="scientific">Sodiomyces alkalinus (strain CBS 110278 / VKM F-3762 / F11)</name>
    <name type="common">Alkaliphilic filamentous fungus</name>
    <dbReference type="NCBI Taxonomy" id="1314773"/>
    <lineage>
        <taxon>Eukaryota</taxon>
        <taxon>Fungi</taxon>
        <taxon>Dikarya</taxon>
        <taxon>Ascomycota</taxon>
        <taxon>Pezizomycotina</taxon>
        <taxon>Sordariomycetes</taxon>
        <taxon>Hypocreomycetidae</taxon>
        <taxon>Glomerellales</taxon>
        <taxon>Plectosphaerellaceae</taxon>
        <taxon>Sodiomyces</taxon>
    </lineage>
</organism>
<protein>
    <submittedName>
        <fullName evidence="1">Uncharacterized protein</fullName>
    </submittedName>
</protein>
<dbReference type="EMBL" id="ML119051">
    <property type="protein sequence ID" value="ROT43197.1"/>
    <property type="molecule type" value="Genomic_DNA"/>
</dbReference>
<dbReference type="RefSeq" id="XP_028471003.1">
    <property type="nucleotide sequence ID" value="XM_028611792.1"/>
</dbReference>